<accession>A0A8J3GX89</accession>
<evidence type="ECO:0000313" key="1">
    <source>
        <dbReference type="EMBL" id="GHF51335.1"/>
    </source>
</evidence>
<keyword evidence="2" id="KW-1185">Reference proteome</keyword>
<dbReference type="RefSeq" id="WP_189680304.1">
    <property type="nucleotide sequence ID" value="NZ_BNCJ01000005.1"/>
</dbReference>
<comment type="caution">
    <text evidence="1">The sequence shown here is derived from an EMBL/GenBank/DDBJ whole genome shotgun (WGS) entry which is preliminary data.</text>
</comment>
<reference evidence="1" key="1">
    <citation type="journal article" date="2014" name="Int. J. Syst. Evol. Microbiol.">
        <title>Complete genome sequence of Corynebacterium casei LMG S-19264T (=DSM 44701T), isolated from a smear-ripened cheese.</title>
        <authorList>
            <consortium name="US DOE Joint Genome Institute (JGI-PGF)"/>
            <person name="Walter F."/>
            <person name="Albersmeier A."/>
            <person name="Kalinowski J."/>
            <person name="Ruckert C."/>
        </authorList>
    </citation>
    <scope>NUCLEOTIDE SEQUENCE</scope>
    <source>
        <strain evidence="1">KCTC 42650</strain>
    </source>
</reference>
<proteinExistence type="predicted"/>
<sequence length="348" mass="37966">MRYRVIGDGQDNDFTTDFDRNETFIGRGGDDSYTIAWFEERDRLFGNAGADELRMDWFIWDEYGGLSALNRAVWFDGGRGQDRIEYRVIYEPKDTVIDLGTYGGTLTSVEHIDFFVTDHQGRTTSDPVVAYDVTGTARSEDIIAAFGFRNTQDLTLRLDAGGGNDRIAVTGGYYDRLVVDGGGGHDTIVVNGLLRDGARNEMTLRGGAGNDRIYYNDPGGVVLGGAGRDTFLLSPISGSDAGDATIYRGGKGADTFVFYNGFFPKGVGADIRDFRGNDRLEIAATIVGSMDAVALTPSTPGRYVEYDPASGILMLSGQEAIRFTPGTIIREDQVSIVDAGIYSDMFFF</sequence>
<dbReference type="AlphaFoldDB" id="A0A8J3GX89"/>
<evidence type="ECO:0008006" key="3">
    <source>
        <dbReference type="Google" id="ProtNLM"/>
    </source>
</evidence>
<protein>
    <recommendedName>
        <fullName evidence="3">Calcium-binding protein</fullName>
    </recommendedName>
</protein>
<dbReference type="SUPFAM" id="SSF51120">
    <property type="entry name" value="beta-Roll"/>
    <property type="match status" value="1"/>
</dbReference>
<reference evidence="1" key="2">
    <citation type="submission" date="2020-09" db="EMBL/GenBank/DDBJ databases">
        <authorList>
            <person name="Sun Q."/>
            <person name="Kim S."/>
        </authorList>
    </citation>
    <scope>NUCLEOTIDE SEQUENCE</scope>
    <source>
        <strain evidence="1">KCTC 42650</strain>
    </source>
</reference>
<dbReference type="EMBL" id="BNCJ01000005">
    <property type="protein sequence ID" value="GHF51335.1"/>
    <property type="molecule type" value="Genomic_DNA"/>
</dbReference>
<dbReference type="Gene3D" id="2.160.20.160">
    <property type="match status" value="1"/>
</dbReference>
<gene>
    <name evidence="1" type="ORF">GCM10017056_23790</name>
</gene>
<dbReference type="Proteomes" id="UP000626220">
    <property type="component" value="Unassembled WGS sequence"/>
</dbReference>
<dbReference type="InterPro" id="IPR011049">
    <property type="entry name" value="Serralysin-like_metalloprot_C"/>
</dbReference>
<evidence type="ECO:0000313" key="2">
    <source>
        <dbReference type="Proteomes" id="UP000626220"/>
    </source>
</evidence>
<dbReference type="PRINTS" id="PR00313">
    <property type="entry name" value="CABNDNGRPT"/>
</dbReference>
<name>A0A8J3GX89_9RHOB</name>
<organism evidence="1 2">
    <name type="scientific">Seohaeicola zhoushanensis</name>
    <dbReference type="NCBI Taxonomy" id="1569283"/>
    <lineage>
        <taxon>Bacteria</taxon>
        <taxon>Pseudomonadati</taxon>
        <taxon>Pseudomonadota</taxon>
        <taxon>Alphaproteobacteria</taxon>
        <taxon>Rhodobacterales</taxon>
        <taxon>Roseobacteraceae</taxon>
        <taxon>Seohaeicola</taxon>
    </lineage>
</organism>